<feature type="active site" description="N6-GMP-lysine intermediate" evidence="17">
    <location>
        <position position="63"/>
    </location>
</feature>
<dbReference type="GO" id="GO:0005524">
    <property type="term" value="F:ATP binding"/>
    <property type="evidence" value="ECO:0007669"/>
    <property type="project" value="InterPro"/>
</dbReference>
<evidence type="ECO:0000256" key="10">
    <source>
        <dbReference type="ARBA" id="ARBA00023134"/>
    </source>
</evidence>
<evidence type="ECO:0000256" key="1">
    <source>
        <dbReference type="ARBA" id="ARBA00004123"/>
    </source>
</evidence>
<feature type="region of interest" description="Disordered" evidence="18">
    <location>
        <begin position="394"/>
        <end position="449"/>
    </location>
</feature>
<keyword evidence="5 16" id="KW-0507">mRNA processing</keyword>
<dbReference type="Pfam" id="PF03919">
    <property type="entry name" value="mRNA_cap_C"/>
    <property type="match status" value="1"/>
</dbReference>
<evidence type="ECO:0000256" key="15">
    <source>
        <dbReference type="ARBA" id="ARBA00047082"/>
    </source>
</evidence>
<dbReference type="STRING" id="717646.M2NIC6"/>
<evidence type="ECO:0000256" key="17">
    <source>
        <dbReference type="PIRSR" id="PIRSR036959-1"/>
    </source>
</evidence>
<dbReference type="Pfam" id="PF01331">
    <property type="entry name" value="mRNA_cap_enzyme"/>
    <property type="match status" value="1"/>
</dbReference>
<comment type="function">
    <text evidence="16">Second step of mRNA capping. Transfer of the GMP moiety of GTP to the 5'-end of RNA via an enzyme-GMP covalent reaction intermediate.</text>
</comment>
<protein>
    <recommendedName>
        <fullName evidence="4 16">mRNA-capping enzyme subunit alpha</fullName>
        <ecNumber evidence="3 16">2.7.7.50</ecNumber>
    </recommendedName>
    <alternativeName>
        <fullName evidence="12 16">GTP--RNA guanylyltransferase</fullName>
    </alternativeName>
    <alternativeName>
        <fullName evidence="13 16">mRNA guanylyltransferase</fullName>
    </alternativeName>
</protein>
<keyword evidence="7 16" id="KW-0548">Nucleotidyltransferase</keyword>
<dbReference type="PANTHER" id="PTHR10367:SF17">
    <property type="entry name" value="MRNA-CAPPING ENZYME"/>
    <property type="match status" value="1"/>
</dbReference>
<keyword evidence="6 16" id="KW-0808">Transferase</keyword>
<keyword evidence="10 16" id="KW-0342">GTP-binding</keyword>
<evidence type="ECO:0000256" key="14">
    <source>
        <dbReference type="ARBA" id="ARBA00044624"/>
    </source>
</evidence>
<dbReference type="InterPro" id="IPR013846">
    <property type="entry name" value="mRNA_cap_enzyme_C"/>
</dbReference>
<dbReference type="SUPFAM" id="SSF50249">
    <property type="entry name" value="Nucleic acid-binding proteins"/>
    <property type="match status" value="1"/>
</dbReference>
<dbReference type="eggNOG" id="KOG2386">
    <property type="taxonomic scope" value="Eukaryota"/>
</dbReference>
<feature type="domain" description="mRNA capping enzyme C-terminal" evidence="20">
    <location>
        <begin position="251"/>
        <end position="377"/>
    </location>
</feature>
<organism evidence="21 22">
    <name type="scientific">Baudoinia panamericana (strain UAMH 10762)</name>
    <name type="common">Angels' share fungus</name>
    <name type="synonym">Baudoinia compniacensis (strain UAMH 10762)</name>
    <dbReference type="NCBI Taxonomy" id="717646"/>
    <lineage>
        <taxon>Eukaryota</taxon>
        <taxon>Fungi</taxon>
        <taxon>Dikarya</taxon>
        <taxon>Ascomycota</taxon>
        <taxon>Pezizomycotina</taxon>
        <taxon>Dothideomycetes</taxon>
        <taxon>Dothideomycetidae</taxon>
        <taxon>Mycosphaerellales</taxon>
        <taxon>Teratosphaeriaceae</taxon>
        <taxon>Baudoinia</taxon>
    </lineage>
</organism>
<name>M2NIC6_BAUPA</name>
<dbReference type="InterPro" id="IPR012340">
    <property type="entry name" value="NA-bd_OB-fold"/>
</dbReference>
<dbReference type="Proteomes" id="UP000011761">
    <property type="component" value="Unassembled WGS sequence"/>
</dbReference>
<dbReference type="EC" id="2.7.7.50" evidence="3 16"/>
<comment type="catalytic activity">
    <reaction evidence="14">
        <text>a 5'-end diphospho-ribonucleoside in mRNA + GTP + H(+) = a 5'-end (5'-triphosphoguanosine)-ribonucleoside in mRNA + diphosphate</text>
        <dbReference type="Rhea" id="RHEA:67012"/>
        <dbReference type="Rhea" id="RHEA-COMP:17165"/>
        <dbReference type="Rhea" id="RHEA-COMP:17166"/>
        <dbReference type="ChEBI" id="CHEBI:15378"/>
        <dbReference type="ChEBI" id="CHEBI:33019"/>
        <dbReference type="ChEBI" id="CHEBI:37565"/>
        <dbReference type="ChEBI" id="CHEBI:167616"/>
        <dbReference type="ChEBI" id="CHEBI:167617"/>
        <dbReference type="EC" id="2.7.7.50"/>
    </reaction>
    <physiologicalReaction direction="left-to-right" evidence="14">
        <dbReference type="Rhea" id="RHEA:67013"/>
    </physiologicalReaction>
</comment>
<dbReference type="CDD" id="cd07895">
    <property type="entry name" value="Adenylation_mRNA_capping"/>
    <property type="match status" value="1"/>
</dbReference>
<evidence type="ECO:0000259" key="20">
    <source>
        <dbReference type="Pfam" id="PF03919"/>
    </source>
</evidence>
<evidence type="ECO:0000256" key="4">
    <source>
        <dbReference type="ARBA" id="ARBA00019171"/>
    </source>
</evidence>
<dbReference type="Gene3D" id="2.40.50.140">
    <property type="entry name" value="Nucleic acid-binding proteins"/>
    <property type="match status" value="1"/>
</dbReference>
<dbReference type="PIRSF" id="PIRSF036959">
    <property type="entry name" value="mRNA_cap_alpha"/>
    <property type="match status" value="1"/>
</dbReference>
<dbReference type="GO" id="GO:0004484">
    <property type="term" value="F:mRNA guanylyltransferase activity"/>
    <property type="evidence" value="ECO:0007669"/>
    <property type="project" value="UniProtKB-EC"/>
</dbReference>
<dbReference type="GO" id="GO:0031533">
    <property type="term" value="C:mRNA capping enzyme complex"/>
    <property type="evidence" value="ECO:0007669"/>
    <property type="project" value="EnsemblFungi"/>
</dbReference>
<dbReference type="InterPro" id="IPR001339">
    <property type="entry name" value="mRNA_cap_enzyme_adenylation"/>
</dbReference>
<keyword evidence="8 16" id="KW-0547">Nucleotide-binding</keyword>
<evidence type="ECO:0000256" key="8">
    <source>
        <dbReference type="ARBA" id="ARBA00022741"/>
    </source>
</evidence>
<evidence type="ECO:0000256" key="6">
    <source>
        <dbReference type="ARBA" id="ARBA00022679"/>
    </source>
</evidence>
<evidence type="ECO:0000259" key="19">
    <source>
        <dbReference type="Pfam" id="PF01331"/>
    </source>
</evidence>
<keyword evidence="11 16" id="KW-0539">Nucleus</keyword>
<evidence type="ECO:0000313" key="22">
    <source>
        <dbReference type="Proteomes" id="UP000011761"/>
    </source>
</evidence>
<evidence type="ECO:0000256" key="12">
    <source>
        <dbReference type="ARBA" id="ARBA00029909"/>
    </source>
</evidence>
<feature type="compositionally biased region" description="Basic and acidic residues" evidence="18">
    <location>
        <begin position="335"/>
        <end position="354"/>
    </location>
</feature>
<evidence type="ECO:0000313" key="21">
    <source>
        <dbReference type="EMBL" id="EMC98845.1"/>
    </source>
</evidence>
<dbReference type="HOGENOM" id="CLU_021710_0_2_1"/>
<accession>M2NIC6</accession>
<dbReference type="SUPFAM" id="SSF56091">
    <property type="entry name" value="DNA ligase/mRNA capping enzyme, catalytic domain"/>
    <property type="match status" value="1"/>
</dbReference>
<dbReference type="AlphaFoldDB" id="M2NIC6"/>
<evidence type="ECO:0000256" key="5">
    <source>
        <dbReference type="ARBA" id="ARBA00022664"/>
    </source>
</evidence>
<evidence type="ECO:0000256" key="7">
    <source>
        <dbReference type="ARBA" id="ARBA00022695"/>
    </source>
</evidence>
<proteinExistence type="inferred from homology"/>
<reference evidence="21 22" key="1">
    <citation type="journal article" date="2012" name="PLoS Pathog.">
        <title>Diverse lifestyles and strategies of plant pathogenesis encoded in the genomes of eighteen Dothideomycetes fungi.</title>
        <authorList>
            <person name="Ohm R.A."/>
            <person name="Feau N."/>
            <person name="Henrissat B."/>
            <person name="Schoch C.L."/>
            <person name="Horwitz B.A."/>
            <person name="Barry K.W."/>
            <person name="Condon B.J."/>
            <person name="Copeland A.C."/>
            <person name="Dhillon B."/>
            <person name="Glaser F."/>
            <person name="Hesse C.N."/>
            <person name="Kosti I."/>
            <person name="LaButti K."/>
            <person name="Lindquist E.A."/>
            <person name="Lucas S."/>
            <person name="Salamov A.A."/>
            <person name="Bradshaw R.E."/>
            <person name="Ciuffetti L."/>
            <person name="Hamelin R.C."/>
            <person name="Kema G.H.J."/>
            <person name="Lawrence C."/>
            <person name="Scott J.A."/>
            <person name="Spatafora J.W."/>
            <person name="Turgeon B.G."/>
            <person name="de Wit P.J.G.M."/>
            <person name="Zhong S."/>
            <person name="Goodwin S.B."/>
            <person name="Grigoriev I.V."/>
        </authorList>
    </citation>
    <scope>NUCLEOTIDE SEQUENCE [LARGE SCALE GENOMIC DNA]</scope>
    <source>
        <strain evidence="21 22">UAMH 10762</strain>
    </source>
</reference>
<evidence type="ECO:0000256" key="3">
    <source>
        <dbReference type="ARBA" id="ARBA00012475"/>
    </source>
</evidence>
<dbReference type="GO" id="GO:0005525">
    <property type="term" value="F:GTP binding"/>
    <property type="evidence" value="ECO:0007669"/>
    <property type="project" value="UniProtKB-KW"/>
</dbReference>
<feature type="compositionally biased region" description="Basic and acidic residues" evidence="18">
    <location>
        <begin position="394"/>
        <end position="417"/>
    </location>
</feature>
<gene>
    <name evidence="21" type="ORF">BAUCODRAFT_382033</name>
</gene>
<comment type="subcellular location">
    <subcellularLocation>
        <location evidence="1 16">Nucleus</location>
    </subcellularLocation>
</comment>
<evidence type="ECO:0000256" key="2">
    <source>
        <dbReference type="ARBA" id="ARBA00010237"/>
    </source>
</evidence>
<evidence type="ECO:0000256" key="11">
    <source>
        <dbReference type="ARBA" id="ARBA00023242"/>
    </source>
</evidence>
<dbReference type="OMA" id="KDYYVCE"/>
<dbReference type="InterPro" id="IPR017075">
    <property type="entry name" value="mRNA_cap_enzyme_alpha"/>
</dbReference>
<dbReference type="InterPro" id="IPR051029">
    <property type="entry name" value="mRNA_Capping_Enz/RNA_Phosphat"/>
</dbReference>
<dbReference type="PANTHER" id="PTHR10367">
    <property type="entry name" value="MRNA-CAPPING ENZYME"/>
    <property type="match status" value="1"/>
</dbReference>
<feature type="domain" description="mRNA capping enzyme adenylation" evidence="19">
    <location>
        <begin position="41"/>
        <end position="247"/>
    </location>
</feature>
<keyword evidence="9 16" id="KW-0506">mRNA capping</keyword>
<evidence type="ECO:0000256" key="9">
    <source>
        <dbReference type="ARBA" id="ARBA00023042"/>
    </source>
</evidence>
<dbReference type="OrthoDB" id="200924at2759"/>
<dbReference type="GO" id="GO:0008033">
    <property type="term" value="P:tRNA processing"/>
    <property type="evidence" value="ECO:0007669"/>
    <property type="project" value="EnsemblFungi"/>
</dbReference>
<dbReference type="GO" id="GO:0006370">
    <property type="term" value="P:7-methylguanosine mRNA capping"/>
    <property type="evidence" value="ECO:0007669"/>
    <property type="project" value="UniProtKB-KW"/>
</dbReference>
<dbReference type="KEGG" id="bcom:BAUCODRAFT_382033"/>
<dbReference type="EMBL" id="KB445552">
    <property type="protein sequence ID" value="EMC98845.1"/>
    <property type="molecule type" value="Genomic_DNA"/>
</dbReference>
<evidence type="ECO:0000256" key="18">
    <source>
        <dbReference type="SAM" id="MobiDB-lite"/>
    </source>
</evidence>
<dbReference type="GO" id="GO:0045944">
    <property type="term" value="P:positive regulation of transcription by RNA polymerase II"/>
    <property type="evidence" value="ECO:0007669"/>
    <property type="project" value="EnsemblFungi"/>
</dbReference>
<dbReference type="RefSeq" id="XP_007673974.1">
    <property type="nucleotide sequence ID" value="XM_007675784.1"/>
</dbReference>
<dbReference type="GO" id="GO:0099122">
    <property type="term" value="F:RNA polymerase II C-terminal domain binding"/>
    <property type="evidence" value="ECO:0007669"/>
    <property type="project" value="EnsemblFungi"/>
</dbReference>
<feature type="region of interest" description="Disordered" evidence="18">
    <location>
        <begin position="335"/>
        <end position="357"/>
    </location>
</feature>
<dbReference type="GeneID" id="19113462"/>
<sequence length="449" mass="51522">MGSSVDLAAVGTKLTNEEAHIHKDRVADILGRKVLTFPGSQPVSFAREHIQTLQNEDYFLCEKTDGVRCLLYLTQWVNEHQEPSEMQLLIDRKNDYYCVPIDSLHLPTPSDRDPRGFDIAGFHKGTLLDGELVSQKQRDGTRRLAYLIFDMLALDEENIMPKTFAKRYARIQERVMRPYRKFSEAYRADVQAQPFALLLKEMQAPYGTEMMFRDVIPKLPHGNDGLIFTPVNEPYVPGTDRGLLKWKPPHENTIDFRLQIGSFPMIEHDDGDHEDWDAKPEIELLVNHGGGKDGGDKYFAMLTLTDQEWEAMKSMNQQFDHRIIECWRDHHTGQWRPKLEEDGTPRFRDDKDSPNHISTVESVIQSIKDAVTQEDLVKAAGKIRTAFKARLQIKQDEEKRRAAAEAEQRRKREDGRSQQHAQAQARDLAHKAPQAPHDAGIDDGPSYSE</sequence>
<dbReference type="Gene3D" id="3.30.470.30">
    <property type="entry name" value="DNA ligase/mRNA capping enzyme"/>
    <property type="match status" value="1"/>
</dbReference>
<evidence type="ECO:0000256" key="13">
    <source>
        <dbReference type="ARBA" id="ARBA00030702"/>
    </source>
</evidence>
<evidence type="ECO:0000256" key="16">
    <source>
        <dbReference type="PIRNR" id="PIRNR036959"/>
    </source>
</evidence>
<comment type="similarity">
    <text evidence="2 16">Belongs to the eukaryotic GTase family.</text>
</comment>
<comment type="subunit">
    <text evidence="15">Heterodimer. The mRNA-capping enzyme is composed of two separate chains alpha and beta, respectively a mRNA guanylyltransferase and an mRNA 5'-triphosphate monophosphatase.</text>
</comment>
<keyword evidence="22" id="KW-1185">Reference proteome</keyword>